<accession>A0ABW1IWQ2</accession>
<organism evidence="2 3">
    <name type="scientific">Pseudonocardia hispaniensis</name>
    <dbReference type="NCBI Taxonomy" id="904933"/>
    <lineage>
        <taxon>Bacteria</taxon>
        <taxon>Bacillati</taxon>
        <taxon>Actinomycetota</taxon>
        <taxon>Actinomycetes</taxon>
        <taxon>Pseudonocardiales</taxon>
        <taxon>Pseudonocardiaceae</taxon>
        <taxon>Pseudonocardia</taxon>
    </lineage>
</organism>
<evidence type="ECO:0000313" key="2">
    <source>
        <dbReference type="EMBL" id="MFC5992913.1"/>
    </source>
</evidence>
<name>A0ABW1IWQ2_9PSEU</name>
<evidence type="ECO:0000256" key="1">
    <source>
        <dbReference type="SAM" id="Phobius"/>
    </source>
</evidence>
<protein>
    <submittedName>
        <fullName evidence="2">Uncharacterized protein</fullName>
    </submittedName>
</protein>
<dbReference type="RefSeq" id="WP_379581952.1">
    <property type="nucleotide sequence ID" value="NZ_JBHSQW010000002.1"/>
</dbReference>
<reference evidence="3" key="1">
    <citation type="journal article" date="2019" name="Int. J. Syst. Evol. Microbiol.">
        <title>The Global Catalogue of Microorganisms (GCM) 10K type strain sequencing project: providing services to taxonomists for standard genome sequencing and annotation.</title>
        <authorList>
            <consortium name="The Broad Institute Genomics Platform"/>
            <consortium name="The Broad Institute Genome Sequencing Center for Infectious Disease"/>
            <person name="Wu L."/>
            <person name="Ma J."/>
        </authorList>
    </citation>
    <scope>NUCLEOTIDE SEQUENCE [LARGE SCALE GENOMIC DNA]</scope>
    <source>
        <strain evidence="3">CCM 8391</strain>
    </source>
</reference>
<sequence length="74" mass="7762">MNVLRATAYVLTSLASLLFIAIVIWAGVKAVQLQQAFSDLGGSPFGTSTPVEGASSGETQWEWLCSQDPSTPGC</sequence>
<proteinExistence type="predicted"/>
<dbReference type="Proteomes" id="UP001596302">
    <property type="component" value="Unassembled WGS sequence"/>
</dbReference>
<comment type="caution">
    <text evidence="2">The sequence shown here is derived from an EMBL/GenBank/DDBJ whole genome shotgun (WGS) entry which is preliminary data.</text>
</comment>
<dbReference type="EMBL" id="JBHSQW010000002">
    <property type="protein sequence ID" value="MFC5992913.1"/>
    <property type="molecule type" value="Genomic_DNA"/>
</dbReference>
<keyword evidence="1" id="KW-0812">Transmembrane</keyword>
<keyword evidence="3" id="KW-1185">Reference proteome</keyword>
<gene>
    <name evidence="2" type="ORF">ACFQE5_01660</name>
</gene>
<keyword evidence="1" id="KW-0472">Membrane</keyword>
<evidence type="ECO:0000313" key="3">
    <source>
        <dbReference type="Proteomes" id="UP001596302"/>
    </source>
</evidence>
<feature type="transmembrane region" description="Helical" evidence="1">
    <location>
        <begin position="6"/>
        <end position="28"/>
    </location>
</feature>
<keyword evidence="1" id="KW-1133">Transmembrane helix</keyword>